<feature type="region of interest" description="Disordered" evidence="2">
    <location>
        <begin position="372"/>
        <end position="392"/>
    </location>
</feature>
<dbReference type="VEuPathDB" id="FungiDB:VP01_1845g2"/>
<feature type="region of interest" description="Disordered" evidence="2">
    <location>
        <begin position="536"/>
        <end position="576"/>
    </location>
</feature>
<feature type="region of interest" description="Disordered" evidence="2">
    <location>
        <begin position="1"/>
        <end position="23"/>
    </location>
</feature>
<feature type="compositionally biased region" description="Polar residues" evidence="2">
    <location>
        <begin position="538"/>
        <end position="560"/>
    </location>
</feature>
<keyword evidence="3" id="KW-1133">Transmembrane helix</keyword>
<reference evidence="4 5" key="1">
    <citation type="submission" date="2015-08" db="EMBL/GenBank/DDBJ databases">
        <title>Next Generation Sequencing and Analysis of the Genome of Puccinia sorghi L Schw, the Causal Agent of Maize Common Rust.</title>
        <authorList>
            <person name="Rochi L."/>
            <person name="Burguener G."/>
            <person name="Darino M."/>
            <person name="Turjanski A."/>
            <person name="Kreff E."/>
            <person name="Dieguez M.J."/>
            <person name="Sacco F."/>
        </authorList>
    </citation>
    <scope>NUCLEOTIDE SEQUENCE [LARGE SCALE GENOMIC DNA]</scope>
    <source>
        <strain evidence="4 5">RO10H11247</strain>
    </source>
</reference>
<proteinExistence type="predicted"/>
<keyword evidence="3" id="KW-0472">Membrane</keyword>
<keyword evidence="5" id="KW-1185">Reference proteome</keyword>
<feature type="transmembrane region" description="Helical" evidence="3">
    <location>
        <begin position="1078"/>
        <end position="1103"/>
    </location>
</feature>
<dbReference type="AlphaFoldDB" id="A0A0L6VDQ7"/>
<feature type="compositionally biased region" description="Polar residues" evidence="2">
    <location>
        <begin position="1"/>
        <end position="16"/>
    </location>
</feature>
<evidence type="ECO:0000256" key="2">
    <source>
        <dbReference type="SAM" id="MobiDB-lite"/>
    </source>
</evidence>
<feature type="compositionally biased region" description="Basic and acidic residues" evidence="2">
    <location>
        <begin position="270"/>
        <end position="282"/>
    </location>
</feature>
<dbReference type="Proteomes" id="UP000037035">
    <property type="component" value="Unassembled WGS sequence"/>
</dbReference>
<comment type="caution">
    <text evidence="4">The sequence shown here is derived from an EMBL/GenBank/DDBJ whole genome shotgun (WGS) entry which is preliminary data.</text>
</comment>
<keyword evidence="1" id="KW-0175">Coiled coil</keyword>
<gene>
    <name evidence="4" type="ORF">VP01_1845g2</name>
</gene>
<feature type="compositionally biased region" description="Pro residues" evidence="2">
    <location>
        <begin position="677"/>
        <end position="688"/>
    </location>
</feature>
<dbReference type="OrthoDB" id="2503071at2759"/>
<feature type="region of interest" description="Disordered" evidence="2">
    <location>
        <begin position="837"/>
        <end position="869"/>
    </location>
</feature>
<feature type="region of interest" description="Disordered" evidence="2">
    <location>
        <begin position="137"/>
        <end position="157"/>
    </location>
</feature>
<accession>A0A0L6VDQ7</accession>
<evidence type="ECO:0000256" key="3">
    <source>
        <dbReference type="SAM" id="Phobius"/>
    </source>
</evidence>
<feature type="coiled-coil region" evidence="1">
    <location>
        <begin position="885"/>
        <end position="916"/>
    </location>
</feature>
<feature type="region of interest" description="Disordered" evidence="2">
    <location>
        <begin position="607"/>
        <end position="651"/>
    </location>
</feature>
<feature type="region of interest" description="Disordered" evidence="2">
    <location>
        <begin position="255"/>
        <end position="292"/>
    </location>
</feature>
<feature type="compositionally biased region" description="Polar residues" evidence="2">
    <location>
        <begin position="419"/>
        <end position="429"/>
    </location>
</feature>
<evidence type="ECO:0000256" key="1">
    <source>
        <dbReference type="SAM" id="Coils"/>
    </source>
</evidence>
<evidence type="ECO:0000313" key="5">
    <source>
        <dbReference type="Proteomes" id="UP000037035"/>
    </source>
</evidence>
<feature type="compositionally biased region" description="Polar residues" evidence="2">
    <location>
        <begin position="88"/>
        <end position="105"/>
    </location>
</feature>
<name>A0A0L6VDQ7_9BASI</name>
<feature type="region of interest" description="Disordered" evidence="2">
    <location>
        <begin position="51"/>
        <end position="118"/>
    </location>
</feature>
<evidence type="ECO:0000313" key="4">
    <source>
        <dbReference type="EMBL" id="KNZ58863.1"/>
    </source>
</evidence>
<feature type="region of interest" description="Disordered" evidence="2">
    <location>
        <begin position="669"/>
        <end position="692"/>
    </location>
</feature>
<feature type="transmembrane region" description="Helical" evidence="3">
    <location>
        <begin position="1043"/>
        <end position="1066"/>
    </location>
</feature>
<feature type="compositionally biased region" description="Low complexity" evidence="2">
    <location>
        <begin position="842"/>
        <end position="859"/>
    </location>
</feature>
<organism evidence="4 5">
    <name type="scientific">Puccinia sorghi</name>
    <dbReference type="NCBI Taxonomy" id="27349"/>
    <lineage>
        <taxon>Eukaryota</taxon>
        <taxon>Fungi</taxon>
        <taxon>Dikarya</taxon>
        <taxon>Basidiomycota</taxon>
        <taxon>Pucciniomycotina</taxon>
        <taxon>Pucciniomycetes</taxon>
        <taxon>Pucciniales</taxon>
        <taxon>Pucciniaceae</taxon>
        <taxon>Puccinia</taxon>
    </lineage>
</organism>
<feature type="transmembrane region" description="Helical" evidence="3">
    <location>
        <begin position="1014"/>
        <end position="1031"/>
    </location>
</feature>
<sequence length="1105" mass="123727">MSQSPTKRTLHSSETQLEQDERTANELLASVDIGTALEFIHKQTQKTTPIKLAPTIPITPRTDHSNPTTNIHPTTSPPLPSSVLIDTPSPSSQATPQNESHQYNQPSSSNPPSPSKNQRLKTISISLLRTVARKRDFSNPQLSSSPPGPPPLQSLSPALQSVLSDNHYHPNELGQVKRPFFIVDVRSVTAAAERHQANPNQIRRVEECKRFFSLRYELIFITLAEGKTPPSLVKVAEWRRKLQLVSILRKQREQSLLSTNQASSTPLPTRNDDPSSAEHSRMNIDQSDPLDLLPHQQDTYKWICLSSRKRRTMWEICPEDIQAYMSGQGTIEDEDELREAERLFGNFDENPIRHPKSSRQRVNSINKASRWFNETQSQPSDNDSTRSPHSAQASLKSYNYHIRKTSSSASSSHAVRASYGSSYPETSSDLPKVTDFPNHRPSTEFSFQEKPTGDSRGKTHHPSSTRLRTSSDIDECDSSIPQANSRQSTNLTLAVDVSNVSWSGEAPVSSPHISSAIPLSPMEIICPRTSLLDDYCTPPQSKTNPLSTVPFSSVSPSNIPSRHYSDHGPRPQAFKPPFDVKSKVKKYHTSWSATDDGHLPFRSNTQLQLSREPCPSRQPKQRLTSLGRGLTSSNSVLPASPEKSMPNLSRAPSAKGLLNFAKRSIMLDGSASSSTPLSPPDRLPPQQVPRPTKLSFFHKPPRDWRGWKFDKSHLIFRSNNHNPLDKKPLTILIPPVNDTLFTTSLPILITDLTDEEVQEIQMLIVMATSQLEHSGLKIKESREEYQKYSRLLPQIRQDIGLDEIEIRMMDKSGMCGSNLDEPEAEYEDVVERACDKGKGVQSESINSSSSTTTEGSVLSQSVHHEDLEQSPVRLAAGEGREGGRIEDFRERLDDSLARIERTLNDLERNKVAFRDSLMQQIHARRLAIHNHEIFLASCSDRQELMRRDRELVNHMKRTVKVFSQEGRMVDHVLQAISNGISRPLISGVVSVLTKMIGIGLKLFSLHSAVYGRPVWGLVWSLGVRFLYTFLGRNYARLGAAFRAFSLSLLPNGHSLGSLALALAHYLPRVSLFLERHKAYIRLASSIFSLAINALSYPLLALLYPH</sequence>
<feature type="region of interest" description="Disordered" evidence="2">
    <location>
        <begin position="419"/>
        <end position="487"/>
    </location>
</feature>
<protein>
    <submittedName>
        <fullName evidence="4">Uncharacterized protein</fullName>
    </submittedName>
</protein>
<keyword evidence="3" id="KW-0812">Transmembrane</keyword>
<dbReference type="EMBL" id="LAVV01006665">
    <property type="protein sequence ID" value="KNZ58863.1"/>
    <property type="molecule type" value="Genomic_DNA"/>
</dbReference>
<feature type="compositionally biased region" description="Polar residues" evidence="2">
    <location>
        <begin position="255"/>
        <end position="268"/>
    </location>
</feature>